<keyword evidence="1" id="KW-0472">Membrane</keyword>
<organism evidence="3 4">
    <name type="scientific">Lentinula aff. detonsa</name>
    <dbReference type="NCBI Taxonomy" id="2804958"/>
    <lineage>
        <taxon>Eukaryota</taxon>
        <taxon>Fungi</taxon>
        <taxon>Dikarya</taxon>
        <taxon>Basidiomycota</taxon>
        <taxon>Agaricomycotina</taxon>
        <taxon>Agaricomycetes</taxon>
        <taxon>Agaricomycetidae</taxon>
        <taxon>Agaricales</taxon>
        <taxon>Marasmiineae</taxon>
        <taxon>Omphalotaceae</taxon>
        <taxon>Lentinula</taxon>
    </lineage>
</organism>
<dbReference type="InterPro" id="IPR045339">
    <property type="entry name" value="DUF6534"/>
</dbReference>
<keyword evidence="1" id="KW-1133">Transmembrane helix</keyword>
<protein>
    <recommendedName>
        <fullName evidence="2">DUF6534 domain-containing protein</fullName>
    </recommendedName>
</protein>
<gene>
    <name evidence="3" type="ORF">GGU10DRAFT_433478</name>
</gene>
<proteinExistence type="predicted"/>
<evidence type="ECO:0000313" key="3">
    <source>
        <dbReference type="EMBL" id="KAJ3786899.1"/>
    </source>
</evidence>
<feature type="domain" description="DUF6534" evidence="2">
    <location>
        <begin position="145"/>
        <end position="230"/>
    </location>
</feature>
<keyword evidence="4" id="KW-1185">Reference proteome</keyword>
<evidence type="ECO:0000313" key="4">
    <source>
        <dbReference type="Proteomes" id="UP001163798"/>
    </source>
</evidence>
<feature type="transmembrane region" description="Helical" evidence="1">
    <location>
        <begin position="94"/>
        <end position="114"/>
    </location>
</feature>
<accession>A0AA38KQS9</accession>
<evidence type="ECO:0000256" key="1">
    <source>
        <dbReference type="SAM" id="Phobius"/>
    </source>
</evidence>
<comment type="caution">
    <text evidence="3">The sequence shown here is derived from an EMBL/GenBank/DDBJ whole genome shotgun (WGS) entry which is preliminary data.</text>
</comment>
<sequence length="293" mass="33206">MSYGSTLGMLEIGAVISSILFGILTMQLYYYQKNYSQDLPWIKYSLSYLPVRSLEFGERFIELVHTICIVHAIYFYSVIHFGDAEALDGWPVSFAIAVICHGTVAVLVSDIVIGVEMATIARQSHIPFQDNWEWLTLTVLCLRTTLDVLISGAFVYHLMKWRNDISENTLAVIDKLILWTIETGLVLSLISILIIICYTTIPENYTWLTLYMILPRVFSNTMLANLNSRNRLEGLQQTVQMSNHLNSDSHLDGSTHFALYSGNSPTDSLNLEERQEYSGRGHSSNDAEYQVVV</sequence>
<feature type="transmembrane region" description="Helical" evidence="1">
    <location>
        <begin position="134"/>
        <end position="156"/>
    </location>
</feature>
<feature type="transmembrane region" description="Helical" evidence="1">
    <location>
        <begin position="176"/>
        <end position="201"/>
    </location>
</feature>
<reference evidence="3" key="1">
    <citation type="submission" date="2022-08" db="EMBL/GenBank/DDBJ databases">
        <authorList>
            <consortium name="DOE Joint Genome Institute"/>
            <person name="Min B."/>
            <person name="Riley R."/>
            <person name="Sierra-Patev S."/>
            <person name="Naranjo-Ortiz M."/>
            <person name="Looney B."/>
            <person name="Konkel Z."/>
            <person name="Slot J.C."/>
            <person name="Sakamoto Y."/>
            <person name="Steenwyk J.L."/>
            <person name="Rokas A."/>
            <person name="Carro J."/>
            <person name="Camarero S."/>
            <person name="Ferreira P."/>
            <person name="Molpeceres G."/>
            <person name="Ruiz-Duenas F.J."/>
            <person name="Serrano A."/>
            <person name="Henrissat B."/>
            <person name="Drula E."/>
            <person name="Hughes K.W."/>
            <person name="Mata J.L."/>
            <person name="Ishikawa N.K."/>
            <person name="Vargas-Isla R."/>
            <person name="Ushijima S."/>
            <person name="Smith C.A."/>
            <person name="Ahrendt S."/>
            <person name="Andreopoulos W."/>
            <person name="He G."/>
            <person name="Labutti K."/>
            <person name="Lipzen A."/>
            <person name="Ng V."/>
            <person name="Sandor L."/>
            <person name="Barry K."/>
            <person name="Martinez A.T."/>
            <person name="Xiao Y."/>
            <person name="Gibbons J.G."/>
            <person name="Terashima K."/>
            <person name="Hibbett D.S."/>
            <person name="Grigoriev I.V."/>
        </authorList>
    </citation>
    <scope>NUCLEOTIDE SEQUENCE</scope>
    <source>
        <strain evidence="3">TFB10291</strain>
    </source>
</reference>
<evidence type="ECO:0000259" key="2">
    <source>
        <dbReference type="Pfam" id="PF20152"/>
    </source>
</evidence>
<name>A0AA38KQS9_9AGAR</name>
<dbReference type="EMBL" id="MU793303">
    <property type="protein sequence ID" value="KAJ3786899.1"/>
    <property type="molecule type" value="Genomic_DNA"/>
</dbReference>
<feature type="transmembrane region" description="Helical" evidence="1">
    <location>
        <begin position="12"/>
        <end position="31"/>
    </location>
</feature>
<dbReference type="Proteomes" id="UP001163798">
    <property type="component" value="Unassembled WGS sequence"/>
</dbReference>
<dbReference type="PANTHER" id="PTHR40465:SF1">
    <property type="entry name" value="DUF6534 DOMAIN-CONTAINING PROTEIN"/>
    <property type="match status" value="1"/>
</dbReference>
<dbReference type="AlphaFoldDB" id="A0AA38KQS9"/>
<feature type="transmembrane region" description="Helical" evidence="1">
    <location>
        <begin position="63"/>
        <end position="82"/>
    </location>
</feature>
<dbReference type="Pfam" id="PF20152">
    <property type="entry name" value="DUF6534"/>
    <property type="match status" value="1"/>
</dbReference>
<keyword evidence="1" id="KW-0812">Transmembrane</keyword>
<dbReference type="PANTHER" id="PTHR40465">
    <property type="entry name" value="CHROMOSOME 1, WHOLE GENOME SHOTGUN SEQUENCE"/>
    <property type="match status" value="1"/>
</dbReference>